<feature type="signal peptide" evidence="1">
    <location>
        <begin position="1"/>
        <end position="19"/>
    </location>
</feature>
<evidence type="ECO:0000256" key="1">
    <source>
        <dbReference type="SAM" id="SignalP"/>
    </source>
</evidence>
<evidence type="ECO:0000313" key="2">
    <source>
        <dbReference type="EMBL" id="ATA90440.1"/>
    </source>
</evidence>
<keyword evidence="1" id="KW-0732">Signal</keyword>
<organism evidence="2 3">
    <name type="scientific">Capnocytophaga stomatis</name>
    <dbReference type="NCBI Taxonomy" id="1848904"/>
    <lineage>
        <taxon>Bacteria</taxon>
        <taxon>Pseudomonadati</taxon>
        <taxon>Bacteroidota</taxon>
        <taxon>Flavobacteriia</taxon>
        <taxon>Flavobacteriales</taxon>
        <taxon>Flavobacteriaceae</taxon>
        <taxon>Capnocytophaga</taxon>
    </lineage>
</organism>
<evidence type="ECO:0008006" key="4">
    <source>
        <dbReference type="Google" id="ProtNLM"/>
    </source>
</evidence>
<sequence length="419" mass="47718">MKKNIFLLVCSLFSVSFYAQLLRYNFDERGDTYIQGSFRGQFWARYLDTNPGTTIGGEPVNQVFDFSVRRYRVGFQAQINKKLYFFLLMGNNNINQKTIRSTDFRLLDILAEYTFSPKFKLGAGKLIFAGPGRYVYFSNGSMMNLDPAIHQLFTINHYDDVGRNIGVYAKGQLGKFDYNINVQSVAMPTDAHVKDFGYSKKHATLGYASYIKYEFFDDESNRSPYSGGIGTYIGAKKVLNLGFGYVFKPKMFERTVGTDTKYDNYRNLGIDLFIDMPISERNAAVTTYLAFNNMNLGEKYVRNIGVNSIYDSGGTSFNGGGNAYPIVGTGNSIMFQFGYLLPKSENHKVRFQPNFGWKYSDYKGLNQAVNVYDLGLNIYFNGHKSKLSLGYHNRPIFDKSDKKVSTRKGMLIAQYQIEL</sequence>
<dbReference type="KEGG" id="csto:CGC58_12265"/>
<evidence type="ECO:0000313" key="3">
    <source>
        <dbReference type="Proteomes" id="UP000217348"/>
    </source>
</evidence>
<protein>
    <recommendedName>
        <fullName evidence="4">Porin</fullName>
    </recommendedName>
</protein>
<gene>
    <name evidence="2" type="ORF">CGC58_12265</name>
</gene>
<dbReference type="Proteomes" id="UP000217348">
    <property type="component" value="Chromosome"/>
</dbReference>
<dbReference type="RefSeq" id="WP_095896979.1">
    <property type="nucleotide sequence ID" value="NZ_CP022387.1"/>
</dbReference>
<dbReference type="OrthoDB" id="9771991at2"/>
<reference evidence="3" key="1">
    <citation type="submission" date="2017-06" db="EMBL/GenBank/DDBJ databases">
        <title>Capnocytophaga spp. assemblies.</title>
        <authorList>
            <person name="Gulvik C.A."/>
        </authorList>
    </citation>
    <scope>NUCLEOTIDE SEQUENCE [LARGE SCALE GENOMIC DNA]</scope>
    <source>
        <strain evidence="3">H2177</strain>
    </source>
</reference>
<accession>A0A250FZ93</accession>
<dbReference type="AlphaFoldDB" id="A0A250FZ93"/>
<dbReference type="EMBL" id="CP022387">
    <property type="protein sequence ID" value="ATA90440.1"/>
    <property type="molecule type" value="Genomic_DNA"/>
</dbReference>
<proteinExistence type="predicted"/>
<name>A0A250FZ93_9FLAO</name>
<feature type="chain" id="PRO_5012106070" description="Porin" evidence="1">
    <location>
        <begin position="20"/>
        <end position="419"/>
    </location>
</feature>